<dbReference type="InterPro" id="IPR005829">
    <property type="entry name" value="Sugar_transporter_CS"/>
</dbReference>
<feature type="transmembrane region" description="Helical" evidence="5">
    <location>
        <begin position="172"/>
        <end position="189"/>
    </location>
</feature>
<evidence type="ECO:0000256" key="4">
    <source>
        <dbReference type="ARBA" id="ARBA00023136"/>
    </source>
</evidence>
<keyword evidence="8" id="KW-1185">Reference proteome</keyword>
<feature type="transmembrane region" description="Helical" evidence="5">
    <location>
        <begin position="425"/>
        <end position="447"/>
    </location>
</feature>
<dbReference type="GO" id="GO:0022857">
    <property type="term" value="F:transmembrane transporter activity"/>
    <property type="evidence" value="ECO:0007669"/>
    <property type="project" value="InterPro"/>
</dbReference>
<dbReference type="Pfam" id="PF07690">
    <property type="entry name" value="MFS_1"/>
    <property type="match status" value="1"/>
</dbReference>
<dbReference type="EMBL" id="CAACVG010008720">
    <property type="protein sequence ID" value="VEN50862.1"/>
    <property type="molecule type" value="Genomic_DNA"/>
</dbReference>
<feature type="transmembrane region" description="Helical" evidence="5">
    <location>
        <begin position="487"/>
        <end position="507"/>
    </location>
</feature>
<feature type="transmembrane region" description="Helical" evidence="5">
    <location>
        <begin position="338"/>
        <end position="359"/>
    </location>
</feature>
<evidence type="ECO:0000256" key="1">
    <source>
        <dbReference type="ARBA" id="ARBA00004141"/>
    </source>
</evidence>
<dbReference type="Gene3D" id="1.20.1250.20">
    <property type="entry name" value="MFS general substrate transporter like domains"/>
    <property type="match status" value="1"/>
</dbReference>
<organism evidence="7 8">
    <name type="scientific">Callosobruchus maculatus</name>
    <name type="common">Southern cowpea weevil</name>
    <name type="synonym">Pulse bruchid</name>
    <dbReference type="NCBI Taxonomy" id="64391"/>
    <lineage>
        <taxon>Eukaryota</taxon>
        <taxon>Metazoa</taxon>
        <taxon>Ecdysozoa</taxon>
        <taxon>Arthropoda</taxon>
        <taxon>Hexapoda</taxon>
        <taxon>Insecta</taxon>
        <taxon>Pterygota</taxon>
        <taxon>Neoptera</taxon>
        <taxon>Endopterygota</taxon>
        <taxon>Coleoptera</taxon>
        <taxon>Polyphaga</taxon>
        <taxon>Cucujiformia</taxon>
        <taxon>Chrysomeloidea</taxon>
        <taxon>Chrysomelidae</taxon>
        <taxon>Bruchinae</taxon>
        <taxon>Bruchini</taxon>
        <taxon>Callosobruchus</taxon>
    </lineage>
</organism>
<dbReference type="InterPro" id="IPR020846">
    <property type="entry name" value="MFS_dom"/>
</dbReference>
<dbReference type="GO" id="GO:0016020">
    <property type="term" value="C:membrane"/>
    <property type="evidence" value="ECO:0007669"/>
    <property type="project" value="UniProtKB-SubCell"/>
</dbReference>
<dbReference type="PROSITE" id="PS00216">
    <property type="entry name" value="SUGAR_TRANSPORT_1"/>
    <property type="match status" value="1"/>
</dbReference>
<name>A0A653CSY3_CALMS</name>
<dbReference type="OrthoDB" id="2261376at2759"/>
<feature type="transmembrane region" description="Helical" evidence="5">
    <location>
        <begin position="229"/>
        <end position="251"/>
    </location>
</feature>
<gene>
    <name evidence="7" type="ORF">CALMAC_LOCUS11485</name>
</gene>
<feature type="transmembrane region" description="Helical" evidence="5">
    <location>
        <begin position="371"/>
        <end position="390"/>
    </location>
</feature>
<dbReference type="PANTHER" id="PTHR24064">
    <property type="entry name" value="SOLUTE CARRIER FAMILY 22 MEMBER"/>
    <property type="match status" value="1"/>
</dbReference>
<evidence type="ECO:0000259" key="6">
    <source>
        <dbReference type="PROSITE" id="PS50850"/>
    </source>
</evidence>
<evidence type="ECO:0000313" key="7">
    <source>
        <dbReference type="EMBL" id="VEN50862.1"/>
    </source>
</evidence>
<proteinExistence type="predicted"/>
<keyword evidence="3 5" id="KW-1133">Transmembrane helix</keyword>
<feature type="transmembrane region" description="Helical" evidence="5">
    <location>
        <begin position="257"/>
        <end position="276"/>
    </location>
</feature>
<sequence>MGEDVVDKVLERAGRWGKFQLRVFVCLLLATLFSSFSLSYIFTARDIKYRCYIPECEKSPWDSSYNPDWLQEFVPFQDKSPSRCLRYGSANTSISRLGSSTCSKESILKNVTVTCDEFVYQKKEITIVHDFNIRCSENLWKLTIIGTLSVTGELVCLSYTGFVSDIYGRKTLLILSMLLSTMVGLLRSFSPNYYAYAIFEFLDTAFSGCTYGAAFVLAMEMLESKHRTLGNFALSCIYAFGSVLVGLAAWFSPSWRIMLRILYTPGFISILFIWAIPESLRWLLSKSNTKEAKKVISQIASENNREIMFSSISLLGVRTGVDPAGPSGFFDSIRNRTLFVRMVHCSFTWICCTFLYFGLTIHSTAMSENVYLSFIFAVMVEVPGYIIYYYGNEKIGRRWMMFFSLISAGLSCIAVGIVAEDLELVKLALFLWGKCSSTVAFTVLFSYTTEIFPTCSRHTMFSICSMFGRFGSMLAPQIPLLARISRLLPLLTFGGIGCISGTLALLFPETLNCKLPDTVEQAVNIGKKIEKIKEEEEEALS</sequence>
<evidence type="ECO:0000256" key="3">
    <source>
        <dbReference type="ARBA" id="ARBA00022989"/>
    </source>
</evidence>
<accession>A0A653CSY3</accession>
<evidence type="ECO:0000256" key="2">
    <source>
        <dbReference type="ARBA" id="ARBA00022692"/>
    </source>
</evidence>
<keyword evidence="4 5" id="KW-0472">Membrane</keyword>
<keyword evidence="2 5" id="KW-0812">Transmembrane</keyword>
<dbReference type="SUPFAM" id="SSF103473">
    <property type="entry name" value="MFS general substrate transporter"/>
    <property type="match status" value="1"/>
</dbReference>
<feature type="domain" description="Major facilitator superfamily (MFS) profile" evidence="6">
    <location>
        <begin position="23"/>
        <end position="512"/>
    </location>
</feature>
<dbReference type="InterPro" id="IPR036259">
    <property type="entry name" value="MFS_trans_sf"/>
</dbReference>
<dbReference type="PROSITE" id="PS50850">
    <property type="entry name" value="MFS"/>
    <property type="match status" value="1"/>
</dbReference>
<dbReference type="Proteomes" id="UP000410492">
    <property type="component" value="Unassembled WGS sequence"/>
</dbReference>
<feature type="transmembrane region" description="Helical" evidence="5">
    <location>
        <begin position="195"/>
        <end position="217"/>
    </location>
</feature>
<dbReference type="InterPro" id="IPR011701">
    <property type="entry name" value="MFS"/>
</dbReference>
<protein>
    <recommendedName>
        <fullName evidence="6">Major facilitator superfamily (MFS) profile domain-containing protein</fullName>
    </recommendedName>
</protein>
<evidence type="ECO:0000313" key="8">
    <source>
        <dbReference type="Proteomes" id="UP000410492"/>
    </source>
</evidence>
<reference evidence="7 8" key="1">
    <citation type="submission" date="2019-01" db="EMBL/GenBank/DDBJ databases">
        <authorList>
            <person name="Sayadi A."/>
        </authorList>
    </citation>
    <scope>NUCLEOTIDE SEQUENCE [LARGE SCALE GENOMIC DNA]</scope>
</reference>
<feature type="transmembrane region" description="Helical" evidence="5">
    <location>
        <begin position="402"/>
        <end position="419"/>
    </location>
</feature>
<dbReference type="AlphaFoldDB" id="A0A653CSY3"/>
<feature type="transmembrane region" description="Helical" evidence="5">
    <location>
        <begin position="20"/>
        <end position="42"/>
    </location>
</feature>
<evidence type="ECO:0000256" key="5">
    <source>
        <dbReference type="SAM" id="Phobius"/>
    </source>
</evidence>
<comment type="subcellular location">
    <subcellularLocation>
        <location evidence="1">Membrane</location>
        <topology evidence="1">Multi-pass membrane protein</topology>
    </subcellularLocation>
</comment>